<dbReference type="AlphaFoldDB" id="A0A371CUQ4"/>
<keyword evidence="1" id="KW-0472">Membrane</keyword>
<proteinExistence type="predicted"/>
<name>A0A371CUQ4_9APHY</name>
<gene>
    <name evidence="2" type="ORF">OH76DRAFT_1119303</name>
</gene>
<evidence type="ECO:0000256" key="1">
    <source>
        <dbReference type="SAM" id="Phobius"/>
    </source>
</evidence>
<reference evidence="2 3" key="1">
    <citation type="journal article" date="2018" name="Biotechnol. Biofuels">
        <title>Integrative visual omics of the white-rot fungus Polyporus brumalis exposes the biotechnological potential of its oxidative enzymes for delignifying raw plant biomass.</title>
        <authorList>
            <person name="Miyauchi S."/>
            <person name="Rancon A."/>
            <person name="Drula E."/>
            <person name="Hage H."/>
            <person name="Chaduli D."/>
            <person name="Favel A."/>
            <person name="Grisel S."/>
            <person name="Henrissat B."/>
            <person name="Herpoel-Gimbert I."/>
            <person name="Ruiz-Duenas F.J."/>
            <person name="Chevret D."/>
            <person name="Hainaut M."/>
            <person name="Lin J."/>
            <person name="Wang M."/>
            <person name="Pangilinan J."/>
            <person name="Lipzen A."/>
            <person name="Lesage-Meessen L."/>
            <person name="Navarro D."/>
            <person name="Riley R."/>
            <person name="Grigoriev I.V."/>
            <person name="Zhou S."/>
            <person name="Raouche S."/>
            <person name="Rosso M.N."/>
        </authorList>
    </citation>
    <scope>NUCLEOTIDE SEQUENCE [LARGE SCALE GENOMIC DNA]</scope>
    <source>
        <strain evidence="2 3">BRFM 1820</strain>
    </source>
</reference>
<evidence type="ECO:0000313" key="2">
    <source>
        <dbReference type="EMBL" id="RDX43996.1"/>
    </source>
</evidence>
<protein>
    <submittedName>
        <fullName evidence="2">Uncharacterized protein</fullName>
    </submittedName>
</protein>
<keyword evidence="1" id="KW-1133">Transmembrane helix</keyword>
<organism evidence="2 3">
    <name type="scientific">Lentinus brumalis</name>
    <dbReference type="NCBI Taxonomy" id="2498619"/>
    <lineage>
        <taxon>Eukaryota</taxon>
        <taxon>Fungi</taxon>
        <taxon>Dikarya</taxon>
        <taxon>Basidiomycota</taxon>
        <taxon>Agaricomycotina</taxon>
        <taxon>Agaricomycetes</taxon>
        <taxon>Polyporales</taxon>
        <taxon>Polyporaceae</taxon>
        <taxon>Lentinus</taxon>
    </lineage>
</organism>
<accession>A0A371CUQ4</accession>
<evidence type="ECO:0000313" key="3">
    <source>
        <dbReference type="Proteomes" id="UP000256964"/>
    </source>
</evidence>
<keyword evidence="1" id="KW-0812">Transmembrane</keyword>
<feature type="transmembrane region" description="Helical" evidence="1">
    <location>
        <begin position="20"/>
        <end position="38"/>
    </location>
</feature>
<dbReference type="Proteomes" id="UP000256964">
    <property type="component" value="Unassembled WGS sequence"/>
</dbReference>
<keyword evidence="3" id="KW-1185">Reference proteome</keyword>
<sequence>MATAADDRPEYTPASLTKSYVFRAFPFIFPLPLLFYPPGARYYDGETRTHSAKWSCSLPSKISTPAAKLGRRRTTFKDSRFSSCRSWLQIPSVDPLTNGE</sequence>
<dbReference type="EMBL" id="KZ857456">
    <property type="protein sequence ID" value="RDX43996.1"/>
    <property type="molecule type" value="Genomic_DNA"/>
</dbReference>